<proteinExistence type="predicted"/>
<dbReference type="InterPro" id="IPR028082">
    <property type="entry name" value="Peripla_BP_I"/>
</dbReference>
<evidence type="ECO:0000256" key="3">
    <source>
        <dbReference type="ARBA" id="ARBA00023163"/>
    </source>
</evidence>
<sequence>MTAKISDIAKLAGISSASVSRILNKTGRYSEETAKKVHKIAEEIGYYKDISASNLASQKSSTIGIIYTTLNTNFSNIVVDAIVSTATMNHFDTIMMQSKKDDANDLDQVCQRMMERRVFSILFVSIRPTAKTIQLLNNLGIVSLLVGTASPLSTPYISSNDYQIGFQATQFLLDRGYQKIGFAGADTTTDFVRRQRYSGYLAALKQASVRFSQDWKFDGDFSYDAGIQAATYYCHHQDLHAIIAASDEVSWGMLNGFQDRGVNVPEQIAILSIDGTDSCLRTRPKLSSVTQNFELMGKTAIEYLLQSPKNRKSKVFIPFRIDPRNTTR</sequence>
<dbReference type="PATRIC" id="fig|1423786.4.peg.1998"/>
<dbReference type="CDD" id="cd01392">
    <property type="entry name" value="HTH_LacI"/>
    <property type="match status" value="1"/>
</dbReference>
<evidence type="ECO:0000256" key="1">
    <source>
        <dbReference type="ARBA" id="ARBA00023015"/>
    </source>
</evidence>
<dbReference type="SUPFAM" id="SSF53822">
    <property type="entry name" value="Periplasmic binding protein-like I"/>
    <property type="match status" value="1"/>
</dbReference>
<name>A0A0R1YIV8_9LACO</name>
<dbReference type="PROSITE" id="PS50932">
    <property type="entry name" value="HTH_LACI_2"/>
    <property type="match status" value="1"/>
</dbReference>
<evidence type="ECO:0000313" key="6">
    <source>
        <dbReference type="Proteomes" id="UP000051010"/>
    </source>
</evidence>
<gene>
    <name evidence="5" type="ORF">FD47_GL001892</name>
</gene>
<dbReference type="GO" id="GO:0000976">
    <property type="term" value="F:transcription cis-regulatory region binding"/>
    <property type="evidence" value="ECO:0007669"/>
    <property type="project" value="TreeGrafter"/>
</dbReference>
<dbReference type="InterPro" id="IPR010982">
    <property type="entry name" value="Lambda_DNA-bd_dom_sf"/>
</dbReference>
<evidence type="ECO:0000313" key="5">
    <source>
        <dbReference type="EMBL" id="KRM42416.1"/>
    </source>
</evidence>
<dbReference type="InterPro" id="IPR000843">
    <property type="entry name" value="HTH_LacI"/>
</dbReference>
<reference evidence="5 6" key="1">
    <citation type="journal article" date="2015" name="Genome Announc.">
        <title>Expanding the biotechnology potential of lactobacilli through comparative genomics of 213 strains and associated genera.</title>
        <authorList>
            <person name="Sun Z."/>
            <person name="Harris H.M."/>
            <person name="McCann A."/>
            <person name="Guo C."/>
            <person name="Argimon S."/>
            <person name="Zhang W."/>
            <person name="Yang X."/>
            <person name="Jeffery I.B."/>
            <person name="Cooney J.C."/>
            <person name="Kagawa T.F."/>
            <person name="Liu W."/>
            <person name="Song Y."/>
            <person name="Salvetti E."/>
            <person name="Wrobel A."/>
            <person name="Rasinkangas P."/>
            <person name="Parkhill J."/>
            <person name="Rea M.C."/>
            <person name="O'Sullivan O."/>
            <person name="Ritari J."/>
            <person name="Douillard F.P."/>
            <person name="Paul Ross R."/>
            <person name="Yang R."/>
            <person name="Briner A.E."/>
            <person name="Felis G.E."/>
            <person name="de Vos W.M."/>
            <person name="Barrangou R."/>
            <person name="Klaenhammer T.R."/>
            <person name="Caufield P.W."/>
            <person name="Cui Y."/>
            <person name="Zhang H."/>
            <person name="O'Toole P.W."/>
        </authorList>
    </citation>
    <scope>NUCLEOTIDE SEQUENCE [LARGE SCALE GENOMIC DNA]</scope>
    <source>
        <strain evidence="5 6">DSM 18390</strain>
    </source>
</reference>
<keyword evidence="2" id="KW-0238">DNA-binding</keyword>
<dbReference type="AlphaFoldDB" id="A0A0R1YIV8"/>
<dbReference type="SUPFAM" id="SSF47413">
    <property type="entry name" value="lambda repressor-like DNA-binding domains"/>
    <property type="match status" value="1"/>
</dbReference>
<dbReference type="PANTHER" id="PTHR30146:SF109">
    <property type="entry name" value="HTH-TYPE TRANSCRIPTIONAL REGULATOR GALS"/>
    <property type="match status" value="1"/>
</dbReference>
<accession>A0A0R1YIV8</accession>
<dbReference type="Pfam" id="PF13377">
    <property type="entry name" value="Peripla_BP_3"/>
    <property type="match status" value="1"/>
</dbReference>
<evidence type="ECO:0000259" key="4">
    <source>
        <dbReference type="PROSITE" id="PS50932"/>
    </source>
</evidence>
<keyword evidence="3" id="KW-0804">Transcription</keyword>
<feature type="domain" description="HTH lacI-type" evidence="4">
    <location>
        <begin position="3"/>
        <end position="57"/>
    </location>
</feature>
<dbReference type="Gene3D" id="1.10.260.40">
    <property type="entry name" value="lambda repressor-like DNA-binding domains"/>
    <property type="match status" value="1"/>
</dbReference>
<dbReference type="GO" id="GO:0003700">
    <property type="term" value="F:DNA-binding transcription factor activity"/>
    <property type="evidence" value="ECO:0007669"/>
    <property type="project" value="TreeGrafter"/>
</dbReference>
<dbReference type="Pfam" id="PF00356">
    <property type="entry name" value="LacI"/>
    <property type="match status" value="1"/>
</dbReference>
<dbReference type="Gene3D" id="3.40.50.2300">
    <property type="match status" value="2"/>
</dbReference>
<protein>
    <submittedName>
        <fullName evidence="5">Transcriptional regulator, LacI family</fullName>
    </submittedName>
</protein>
<keyword evidence="1" id="KW-0805">Transcription regulation</keyword>
<dbReference type="SMART" id="SM00354">
    <property type="entry name" value="HTH_LACI"/>
    <property type="match status" value="1"/>
</dbReference>
<dbReference type="InterPro" id="IPR046335">
    <property type="entry name" value="LacI/GalR-like_sensor"/>
</dbReference>
<dbReference type="Proteomes" id="UP000051010">
    <property type="component" value="Unassembled WGS sequence"/>
</dbReference>
<dbReference type="EMBL" id="AZFZ01000042">
    <property type="protein sequence ID" value="KRM42416.1"/>
    <property type="molecule type" value="Genomic_DNA"/>
</dbReference>
<comment type="caution">
    <text evidence="5">The sequence shown here is derived from an EMBL/GenBank/DDBJ whole genome shotgun (WGS) entry which is preliminary data.</text>
</comment>
<evidence type="ECO:0000256" key="2">
    <source>
        <dbReference type="ARBA" id="ARBA00023125"/>
    </source>
</evidence>
<organism evidence="5 6">
    <name type="scientific">Lentilactobacillus parafarraginis DSM 18390 = JCM 14109</name>
    <dbReference type="NCBI Taxonomy" id="1423786"/>
    <lineage>
        <taxon>Bacteria</taxon>
        <taxon>Bacillati</taxon>
        <taxon>Bacillota</taxon>
        <taxon>Bacilli</taxon>
        <taxon>Lactobacillales</taxon>
        <taxon>Lactobacillaceae</taxon>
        <taxon>Lentilactobacillus</taxon>
    </lineage>
</organism>
<dbReference type="RefSeq" id="WP_054735400.1">
    <property type="nucleotide sequence ID" value="NZ_AZFZ01000042.1"/>
</dbReference>
<dbReference type="PANTHER" id="PTHR30146">
    <property type="entry name" value="LACI-RELATED TRANSCRIPTIONAL REPRESSOR"/>
    <property type="match status" value="1"/>
</dbReference>